<comment type="caution">
    <text evidence="2">The sequence shown here is derived from an EMBL/GenBank/DDBJ whole genome shotgun (WGS) entry which is preliminary data.</text>
</comment>
<feature type="region of interest" description="Disordered" evidence="1">
    <location>
        <begin position="176"/>
        <end position="223"/>
    </location>
</feature>
<dbReference type="SUPFAM" id="SSF54919">
    <property type="entry name" value="Nucleoside diphosphate kinase, NDK"/>
    <property type="match status" value="1"/>
</dbReference>
<evidence type="ECO:0000256" key="1">
    <source>
        <dbReference type="SAM" id="MobiDB-lite"/>
    </source>
</evidence>
<dbReference type="OrthoDB" id="10611667at2759"/>
<dbReference type="AlphaFoldDB" id="A0A4U5PA20"/>
<dbReference type="EMBL" id="AZBU02000002">
    <property type="protein sequence ID" value="TKR93128.1"/>
    <property type="molecule type" value="Genomic_DNA"/>
</dbReference>
<dbReference type="Gene3D" id="3.30.70.141">
    <property type="entry name" value="Nucleoside diphosphate kinase-like domain"/>
    <property type="match status" value="1"/>
</dbReference>
<feature type="compositionally biased region" description="Basic and acidic residues" evidence="1">
    <location>
        <begin position="208"/>
        <end position="223"/>
    </location>
</feature>
<sequence>MLSWLCGPCKSRASVSGEVGPLDSLDASRRDRTLLLISGTVMERALLGDLLKIIAERKMAIVAMKMGKDEQKIDGFINKRWGTPQIADLDLQNPFVVAIVQKNNAVSQLPAILAQFRVEHGLDAVSVFSSENSKGVNRDVAYWFSVEELQTKPTELAVKNPDDHPLEIQNHEVIHEEEEPSEDVVPIGDRVEDELSETNPFHEPNGAVHDHDQASTQELVREK</sequence>
<keyword evidence="3" id="KW-1185">Reference proteome</keyword>
<gene>
    <name evidence="2" type="ORF">L596_007642</name>
</gene>
<name>A0A4U5PA20_STECR</name>
<accession>A0A4U5PA20</accession>
<reference evidence="2 3" key="2">
    <citation type="journal article" date="2019" name="G3 (Bethesda)">
        <title>Hybrid Assembly of the Genome of the Entomopathogenic Nematode Steinernema carpocapsae Identifies the X-Chromosome.</title>
        <authorList>
            <person name="Serra L."/>
            <person name="Macchietto M."/>
            <person name="Macias-Munoz A."/>
            <person name="McGill C.J."/>
            <person name="Rodriguez I.M."/>
            <person name="Rodriguez B."/>
            <person name="Murad R."/>
            <person name="Mortazavi A."/>
        </authorList>
    </citation>
    <scope>NUCLEOTIDE SEQUENCE [LARGE SCALE GENOMIC DNA]</scope>
    <source>
        <strain evidence="2 3">ALL</strain>
    </source>
</reference>
<evidence type="ECO:0000313" key="3">
    <source>
        <dbReference type="Proteomes" id="UP000298663"/>
    </source>
</evidence>
<dbReference type="Proteomes" id="UP000298663">
    <property type="component" value="Unassembled WGS sequence"/>
</dbReference>
<dbReference type="InterPro" id="IPR036850">
    <property type="entry name" value="NDK-like_dom_sf"/>
</dbReference>
<proteinExistence type="predicted"/>
<evidence type="ECO:0000313" key="2">
    <source>
        <dbReference type="EMBL" id="TKR93128.1"/>
    </source>
</evidence>
<reference evidence="2 3" key="1">
    <citation type="journal article" date="2015" name="Genome Biol.">
        <title>Comparative genomics of Steinernema reveals deeply conserved gene regulatory networks.</title>
        <authorList>
            <person name="Dillman A.R."/>
            <person name="Macchietto M."/>
            <person name="Porter C.F."/>
            <person name="Rogers A."/>
            <person name="Williams B."/>
            <person name="Antoshechkin I."/>
            <person name="Lee M.M."/>
            <person name="Goodwin Z."/>
            <person name="Lu X."/>
            <person name="Lewis E.E."/>
            <person name="Goodrich-Blair H."/>
            <person name="Stock S.P."/>
            <person name="Adams B.J."/>
            <person name="Sternberg P.W."/>
            <person name="Mortazavi A."/>
        </authorList>
    </citation>
    <scope>NUCLEOTIDE SEQUENCE [LARGE SCALE GENOMIC DNA]</scope>
    <source>
        <strain evidence="2 3">ALL</strain>
    </source>
</reference>
<protein>
    <submittedName>
        <fullName evidence="2">Uncharacterized protein</fullName>
    </submittedName>
</protein>
<organism evidence="2 3">
    <name type="scientific">Steinernema carpocapsae</name>
    <name type="common">Entomopathogenic nematode</name>
    <dbReference type="NCBI Taxonomy" id="34508"/>
    <lineage>
        <taxon>Eukaryota</taxon>
        <taxon>Metazoa</taxon>
        <taxon>Ecdysozoa</taxon>
        <taxon>Nematoda</taxon>
        <taxon>Chromadorea</taxon>
        <taxon>Rhabditida</taxon>
        <taxon>Tylenchina</taxon>
        <taxon>Panagrolaimomorpha</taxon>
        <taxon>Strongyloidoidea</taxon>
        <taxon>Steinernematidae</taxon>
        <taxon>Steinernema</taxon>
    </lineage>
</organism>